<evidence type="ECO:0000256" key="1">
    <source>
        <dbReference type="SAM" id="MobiDB-lite"/>
    </source>
</evidence>
<dbReference type="AlphaFoldDB" id="A0AAV9PNM0"/>
<sequence length="412" mass="46226">MATKNNTADYTYLPVPLLPGQANCRLSECVPRTVHVSAAQETVALDQQLKLKEIIETISTQVDSVEYESSNSESNITVARSCLNGLSTFLGDILATQTYNERRLHDSKSALRTFEIPEVLELILDTLPLHDLLRVWAVNGAMRDAIQHSSQLQRKLCLRPASPGSNFYAPFDLDNRVAPGFICAPHSISDSANLAQRGRVRIEASFALYPGQKLGGITPRARRMLVCQPPIQNMFAKVRCCGRLAWPQEWSFPGFTRVMEQRLSKCQIGPSDPGPGGLTIGDLYDCAVKVTEHHRYCGKANARQLDSDGFVNARVTFQGDVQLTEEDPLWGELERKQNQKQSEKEEERRTKERFGAYTEAKRTGALMANEAHENERPVPTLEQFLELDADPHWDWATGQRNHVQQSEPHVTT</sequence>
<dbReference type="GeneID" id="89922752"/>
<comment type="caution">
    <text evidence="2">The sequence shown here is derived from an EMBL/GenBank/DDBJ whole genome shotgun (WGS) entry which is preliminary data.</text>
</comment>
<evidence type="ECO:0008006" key="4">
    <source>
        <dbReference type="Google" id="ProtNLM"/>
    </source>
</evidence>
<feature type="region of interest" description="Disordered" evidence="1">
    <location>
        <begin position="328"/>
        <end position="380"/>
    </location>
</feature>
<dbReference type="RefSeq" id="XP_064662993.1">
    <property type="nucleotide sequence ID" value="XM_064798666.1"/>
</dbReference>
<evidence type="ECO:0000313" key="2">
    <source>
        <dbReference type="EMBL" id="KAK5174324.1"/>
    </source>
</evidence>
<dbReference type="SUPFAM" id="SSF81383">
    <property type="entry name" value="F-box domain"/>
    <property type="match status" value="1"/>
</dbReference>
<proteinExistence type="predicted"/>
<dbReference type="InterPro" id="IPR036047">
    <property type="entry name" value="F-box-like_dom_sf"/>
</dbReference>
<gene>
    <name evidence="2" type="ORF">LTR77_001404</name>
</gene>
<evidence type="ECO:0000313" key="3">
    <source>
        <dbReference type="Proteomes" id="UP001337655"/>
    </source>
</evidence>
<name>A0AAV9PNM0_9PEZI</name>
<dbReference type="EMBL" id="JAVRRT010000002">
    <property type="protein sequence ID" value="KAK5174324.1"/>
    <property type="molecule type" value="Genomic_DNA"/>
</dbReference>
<accession>A0AAV9PNM0</accession>
<protein>
    <recommendedName>
        <fullName evidence="4">F-box domain-containing protein</fullName>
    </recommendedName>
</protein>
<keyword evidence="3" id="KW-1185">Reference proteome</keyword>
<organism evidence="2 3">
    <name type="scientific">Saxophila tyrrhenica</name>
    <dbReference type="NCBI Taxonomy" id="1690608"/>
    <lineage>
        <taxon>Eukaryota</taxon>
        <taxon>Fungi</taxon>
        <taxon>Dikarya</taxon>
        <taxon>Ascomycota</taxon>
        <taxon>Pezizomycotina</taxon>
        <taxon>Dothideomycetes</taxon>
        <taxon>Dothideomycetidae</taxon>
        <taxon>Mycosphaerellales</taxon>
        <taxon>Extremaceae</taxon>
        <taxon>Saxophila</taxon>
    </lineage>
</organism>
<feature type="compositionally biased region" description="Basic and acidic residues" evidence="1">
    <location>
        <begin position="332"/>
        <end position="362"/>
    </location>
</feature>
<dbReference type="Proteomes" id="UP001337655">
    <property type="component" value="Unassembled WGS sequence"/>
</dbReference>
<reference evidence="2 3" key="1">
    <citation type="submission" date="2023-08" db="EMBL/GenBank/DDBJ databases">
        <title>Black Yeasts Isolated from many extreme environments.</title>
        <authorList>
            <person name="Coleine C."/>
            <person name="Stajich J.E."/>
            <person name="Selbmann L."/>
        </authorList>
    </citation>
    <scope>NUCLEOTIDE SEQUENCE [LARGE SCALE GENOMIC DNA]</scope>
    <source>
        <strain evidence="2 3">CCFEE 5935</strain>
    </source>
</reference>